<keyword evidence="4" id="KW-1185">Reference proteome</keyword>
<feature type="domain" description="DUF4401" evidence="2">
    <location>
        <begin position="30"/>
        <end position="340"/>
    </location>
</feature>
<feature type="transmembrane region" description="Helical" evidence="1">
    <location>
        <begin position="87"/>
        <end position="108"/>
    </location>
</feature>
<feature type="transmembrane region" description="Helical" evidence="1">
    <location>
        <begin position="226"/>
        <end position="246"/>
    </location>
</feature>
<dbReference type="RefSeq" id="WP_008217587.1">
    <property type="nucleotide sequence ID" value="NZ_BAFK01000001.1"/>
</dbReference>
<proteinExistence type="predicted"/>
<keyword evidence="1" id="KW-0812">Transmembrane</keyword>
<dbReference type="OrthoDB" id="5764602at2"/>
<organism evidence="3 4">
    <name type="scientific">Rheinheimera nanhaiensis E407-8</name>
    <dbReference type="NCBI Taxonomy" id="562729"/>
    <lineage>
        <taxon>Bacteria</taxon>
        <taxon>Pseudomonadati</taxon>
        <taxon>Pseudomonadota</taxon>
        <taxon>Gammaproteobacteria</taxon>
        <taxon>Chromatiales</taxon>
        <taxon>Chromatiaceae</taxon>
        <taxon>Rheinheimera</taxon>
    </lineage>
</organism>
<sequence length="345" mass="37288">MSVKSALAAVLQQQGIVTSQQAAQLTNSSPWWLQLLLGLAAWIASLLIISSFLGPLLALADNPLLQLLAAVMLLAASLWLATKAHDFVQQMSVAIALAGQGLLLYALYELSGQNDQVPRYACALVTLILLASPLNQLHQRVSLAIAAVCLLSLVQSAVLLAVLSALLCALSVWLWCNRPRWAVLSYAGRIKSLLEIATLSALALSLLGQCLLLFDSSHWLDHKLTLAQALYSALSSVILLSTVFWLSKLATVPSRLALLSLTAVLCILLYPASALLASTALLLACFYGCSRRWAVLCLLSMLFALSQFYYSLQLNLLHKSGLLALSGLAVLAAWLLLKRYQRRLV</sequence>
<dbReference type="Pfam" id="PF14351">
    <property type="entry name" value="DUF4401"/>
    <property type="match status" value="1"/>
</dbReference>
<evidence type="ECO:0000256" key="1">
    <source>
        <dbReference type="SAM" id="Phobius"/>
    </source>
</evidence>
<dbReference type="AlphaFoldDB" id="I1DST7"/>
<protein>
    <recommendedName>
        <fullName evidence="2">DUF4401 domain-containing protein</fullName>
    </recommendedName>
</protein>
<feature type="transmembrane region" description="Helical" evidence="1">
    <location>
        <begin position="32"/>
        <end position="57"/>
    </location>
</feature>
<feature type="transmembrane region" description="Helical" evidence="1">
    <location>
        <begin position="196"/>
        <end position="214"/>
    </location>
</feature>
<comment type="caution">
    <text evidence="3">The sequence shown here is derived from an EMBL/GenBank/DDBJ whole genome shotgun (WGS) entry which is preliminary data.</text>
</comment>
<evidence type="ECO:0000313" key="3">
    <source>
        <dbReference type="EMBL" id="GAB57115.1"/>
    </source>
</evidence>
<gene>
    <name evidence="3" type="ORF">RNAN_0078</name>
</gene>
<name>I1DST7_9GAMM</name>
<feature type="transmembrane region" description="Helical" evidence="1">
    <location>
        <begin position="293"/>
        <end position="310"/>
    </location>
</feature>
<keyword evidence="1" id="KW-1133">Transmembrane helix</keyword>
<accession>I1DST7</accession>
<evidence type="ECO:0000259" key="2">
    <source>
        <dbReference type="Pfam" id="PF14351"/>
    </source>
</evidence>
<feature type="transmembrane region" description="Helical" evidence="1">
    <location>
        <begin position="258"/>
        <end position="287"/>
    </location>
</feature>
<evidence type="ECO:0000313" key="4">
    <source>
        <dbReference type="Proteomes" id="UP000004374"/>
    </source>
</evidence>
<dbReference type="STRING" id="562729.RNAN_0078"/>
<reference evidence="3 4" key="1">
    <citation type="journal article" date="2012" name="J. Bacteriol.">
        <title>Genome Sequence of the Protease-Producing Bacterium Rheinheimera nanhaiensis E407-8T, Isolated from Deep-Sea Sediment of the South China Sea.</title>
        <authorList>
            <person name="Zhang X.-Y."/>
            <person name="Zhang Y.-J."/>
            <person name="Qin Q.-L."/>
            <person name="Xie B.-B."/>
            <person name="Chen X.-L."/>
            <person name="Zhou B.-C."/>
            <person name="Zhang Y.-Z."/>
        </authorList>
    </citation>
    <scope>NUCLEOTIDE SEQUENCE [LARGE SCALE GENOMIC DNA]</scope>
    <source>
        <strain evidence="3 4">E407-8</strain>
    </source>
</reference>
<feature type="transmembrane region" description="Helical" evidence="1">
    <location>
        <begin position="120"/>
        <end position="137"/>
    </location>
</feature>
<feature type="transmembrane region" description="Helical" evidence="1">
    <location>
        <begin position="322"/>
        <end position="340"/>
    </location>
</feature>
<feature type="transmembrane region" description="Helical" evidence="1">
    <location>
        <begin position="143"/>
        <end position="176"/>
    </location>
</feature>
<dbReference type="Proteomes" id="UP000004374">
    <property type="component" value="Unassembled WGS sequence"/>
</dbReference>
<feature type="transmembrane region" description="Helical" evidence="1">
    <location>
        <begin position="64"/>
        <end position="81"/>
    </location>
</feature>
<dbReference type="InterPro" id="IPR025513">
    <property type="entry name" value="DUF4401"/>
</dbReference>
<dbReference type="EMBL" id="BAFK01000001">
    <property type="protein sequence ID" value="GAB57115.1"/>
    <property type="molecule type" value="Genomic_DNA"/>
</dbReference>
<keyword evidence="1" id="KW-0472">Membrane</keyword>